<reference evidence="2 4" key="3">
    <citation type="submission" date="2013-04" db="EMBL/GenBank/DDBJ databases">
        <authorList>
            <person name="Chin J."/>
            <person name="Alexander D.H."/>
            <person name="Marks P."/>
            <person name="Korlach J."/>
            <person name="Clum A."/>
            <person name="Copeland A."/>
        </authorList>
    </citation>
    <scope>NUCLEOTIDE SEQUENCE [LARGE SCALE GENOMIC DNA]</scope>
    <source>
        <strain evidence="4">ATCC 35948 / DSM 1279 / VKM B-1258 / 21</strain>
        <strain evidence="2">DSM 1279</strain>
    </source>
</reference>
<dbReference type="KEGG" id="mrb:Mrub_0740"/>
<reference evidence="2" key="2">
    <citation type="submission" date="2013-04" db="EMBL/GenBank/DDBJ databases">
        <title>Non-Hybrid, Finished Microbial Genome Assemblies from Long-Read SMRT Sequencing Data.</title>
        <authorList>
            <person name="Klammer A."/>
            <person name="Drake J."/>
            <person name="Heiner C."/>
            <person name="Clum A."/>
            <person name="Copeland A."/>
            <person name="Huddleston J."/>
            <person name="Eichler E."/>
            <person name="Turner S.W."/>
        </authorList>
    </citation>
    <scope>NUCLEOTIDE SEQUENCE</scope>
    <source>
        <strain evidence="2">DSM 1279</strain>
    </source>
</reference>
<evidence type="ECO:0000313" key="4">
    <source>
        <dbReference type="Proteomes" id="UP000013026"/>
    </source>
</evidence>
<dbReference type="EMBL" id="CP001743">
    <property type="protein sequence ID" value="ADD27506.1"/>
    <property type="molecule type" value="Genomic_DNA"/>
</dbReference>
<name>D3PP97_MEIRD</name>
<dbReference type="Proteomes" id="UP000006655">
    <property type="component" value="Chromosome"/>
</dbReference>
<dbReference type="AlphaFoldDB" id="D3PP97"/>
<evidence type="ECO:0000313" key="3">
    <source>
        <dbReference type="Proteomes" id="UP000006655"/>
    </source>
</evidence>
<dbReference type="KEGG" id="mre:K649_03340"/>
<gene>
    <name evidence="1" type="ordered locus">Mrub_0740</name>
    <name evidence="2" type="ORF">K649_03340</name>
</gene>
<organism evidence="2 4">
    <name type="scientific">Meiothermus ruber (strain ATCC 35948 / DSM 1279 / VKM B-1258 / 21)</name>
    <name type="common">Thermus ruber</name>
    <dbReference type="NCBI Taxonomy" id="504728"/>
    <lineage>
        <taxon>Bacteria</taxon>
        <taxon>Thermotogati</taxon>
        <taxon>Deinococcota</taxon>
        <taxon>Deinococci</taxon>
        <taxon>Thermales</taxon>
        <taxon>Thermaceae</taxon>
        <taxon>Meiothermus</taxon>
    </lineage>
</organism>
<dbReference type="Proteomes" id="UP000013026">
    <property type="component" value="Chromosome"/>
</dbReference>
<reference evidence="1 3" key="1">
    <citation type="journal article" date="2010" name="Stand. Genomic Sci.">
        <title>Complete genome sequence of Meiothermus ruber type strain (21).</title>
        <authorList>
            <person name="Tindall B.J."/>
            <person name="Sikorski J."/>
            <person name="Lucas S."/>
            <person name="Goltsman E."/>
            <person name="Copeland A."/>
            <person name="Glavina Del Rio T."/>
            <person name="Nolan M."/>
            <person name="Tice H."/>
            <person name="Cheng J.F."/>
            <person name="Han C."/>
            <person name="Pitluck S."/>
            <person name="Liolios K."/>
            <person name="Ivanova N."/>
            <person name="Mavromatis K."/>
            <person name="Ovchinnikova G."/>
            <person name="Pati A."/>
            <person name="Fahnrich R."/>
            <person name="Goodwin L."/>
            <person name="Chen A."/>
            <person name="Palaniappan K."/>
            <person name="Land M."/>
            <person name="Hauser L."/>
            <person name="Chang Y.J."/>
            <person name="Jeffries C.D."/>
            <person name="Rohde M."/>
            <person name="Goker M."/>
            <person name="Woyke T."/>
            <person name="Bristow J."/>
            <person name="Eisen J.A."/>
            <person name="Markowitz V."/>
            <person name="Hugenholtz P."/>
            <person name="Kyrpides N.C."/>
            <person name="Klenk H.P."/>
            <person name="Lapidus A."/>
        </authorList>
    </citation>
    <scope>NUCLEOTIDE SEQUENCE [LARGE SCALE GENOMIC DNA]</scope>
    <source>
        <strain evidence="3">ATCC 35948 / DSM 1279 / VKM B-1258 / 21</strain>
        <strain evidence="1">DSM 1279</strain>
    </source>
</reference>
<sequence>MNKWIRSIWSQVQKTIDELLNLVDGFFFQSPIPETPDQYSATRISKTRDSLGKIFLITVSEFSVSRVLLFLEVKMRSFNPA</sequence>
<evidence type="ECO:0000313" key="1">
    <source>
        <dbReference type="EMBL" id="ADD27506.1"/>
    </source>
</evidence>
<dbReference type="EMBL" id="CP005385">
    <property type="protein sequence ID" value="AGK03970.1"/>
    <property type="molecule type" value="Genomic_DNA"/>
</dbReference>
<accession>D3PP97</accession>
<proteinExistence type="predicted"/>
<evidence type="ECO:0000313" key="2">
    <source>
        <dbReference type="EMBL" id="AGK03970.1"/>
    </source>
</evidence>
<protein>
    <submittedName>
        <fullName evidence="2">Uncharacterized protein</fullName>
    </submittedName>
</protein>
<keyword evidence="3" id="KW-1185">Reference proteome</keyword>